<keyword evidence="7 8" id="KW-0472">Membrane</keyword>
<keyword evidence="6 8" id="KW-1133">Transmembrane helix</keyword>
<dbReference type="Gene3D" id="1.10.3720.10">
    <property type="entry name" value="MetI-like"/>
    <property type="match status" value="1"/>
</dbReference>
<protein>
    <recommendedName>
        <fullName evidence="9">ABC transmembrane type-1 domain-containing protein</fullName>
    </recommendedName>
</protein>
<dbReference type="InterPro" id="IPR000515">
    <property type="entry name" value="MetI-like"/>
</dbReference>
<dbReference type="InterPro" id="IPR035906">
    <property type="entry name" value="MetI-like_sf"/>
</dbReference>
<evidence type="ECO:0000256" key="4">
    <source>
        <dbReference type="ARBA" id="ARBA00022519"/>
    </source>
</evidence>
<dbReference type="AlphaFoldDB" id="A0A1Y3PFC6"/>
<dbReference type="EMBL" id="LZRT01000094">
    <property type="protein sequence ID" value="OUM86051.1"/>
    <property type="molecule type" value="Genomic_DNA"/>
</dbReference>
<feature type="transmembrane region" description="Helical" evidence="8">
    <location>
        <begin position="143"/>
        <end position="163"/>
    </location>
</feature>
<keyword evidence="2 8" id="KW-0813">Transport</keyword>
<dbReference type="PANTHER" id="PTHR43357">
    <property type="entry name" value="INNER MEMBRANE ABC TRANSPORTER PERMEASE PROTEIN YDCV"/>
    <property type="match status" value="1"/>
</dbReference>
<dbReference type="CDD" id="cd06261">
    <property type="entry name" value="TM_PBP2"/>
    <property type="match status" value="1"/>
</dbReference>
<comment type="similarity">
    <text evidence="8">Belongs to the binding-protein-dependent transport system permease family.</text>
</comment>
<evidence type="ECO:0000313" key="10">
    <source>
        <dbReference type="EMBL" id="OUM86051.1"/>
    </source>
</evidence>
<evidence type="ECO:0000313" key="11">
    <source>
        <dbReference type="Proteomes" id="UP000196475"/>
    </source>
</evidence>
<gene>
    <name evidence="10" type="ORF">BAA01_01500</name>
</gene>
<keyword evidence="4" id="KW-0997">Cell inner membrane</keyword>
<dbReference type="PROSITE" id="PS50928">
    <property type="entry name" value="ABC_TM1"/>
    <property type="match status" value="1"/>
</dbReference>
<evidence type="ECO:0000259" key="9">
    <source>
        <dbReference type="PROSITE" id="PS50928"/>
    </source>
</evidence>
<feature type="transmembrane region" description="Helical" evidence="8">
    <location>
        <begin position="106"/>
        <end position="131"/>
    </location>
</feature>
<sequence length="280" mass="32212">MRDLQFNLRSGGRWVEWLLLGLLSLFLLLPLIPLVLWSLAGHWPWPEVWPRQWSGKSWTYLFSPTGRAWEGLMNSWLVACLTLLFNLFLGVPAARTLAMRRFRGRGLLFGLFLAPLFVPFTVTVMGMHLWMSRWPGEFLHISVALAHLLPTLPYFIAILWYQYRLLGSHLQEAARTLGASSWQIFRWVELPLLWPGLAMGSVLVVLISLSQYVVTWVTSGGTLLTLPLLMFPFASSGKASLVAVYSLWYMWPVLCLYLVYLWAAGRTQVPGRRRFARKRM</sequence>
<evidence type="ECO:0000256" key="2">
    <source>
        <dbReference type="ARBA" id="ARBA00022448"/>
    </source>
</evidence>
<dbReference type="Pfam" id="PF00528">
    <property type="entry name" value="BPD_transp_1"/>
    <property type="match status" value="1"/>
</dbReference>
<name>A0A1Y3PFC6_9BACI</name>
<evidence type="ECO:0000256" key="5">
    <source>
        <dbReference type="ARBA" id="ARBA00022692"/>
    </source>
</evidence>
<reference evidence="11" key="1">
    <citation type="submission" date="2016-06" db="EMBL/GenBank/DDBJ databases">
        <authorList>
            <person name="Nascimento L."/>
            <person name="Pereira R.V."/>
            <person name="Martins L.F."/>
            <person name="Quaggio R.B."/>
            <person name="Silva A.M."/>
            <person name="Setubal J.C."/>
        </authorList>
    </citation>
    <scope>NUCLEOTIDE SEQUENCE [LARGE SCALE GENOMIC DNA]</scope>
</reference>
<keyword evidence="3" id="KW-1003">Cell membrane</keyword>
<feature type="transmembrane region" description="Helical" evidence="8">
    <location>
        <begin position="184"/>
        <end position="207"/>
    </location>
</feature>
<feature type="transmembrane region" description="Helical" evidence="8">
    <location>
        <begin position="17"/>
        <end position="40"/>
    </location>
</feature>
<keyword evidence="5 8" id="KW-0812">Transmembrane</keyword>
<dbReference type="GO" id="GO:0005886">
    <property type="term" value="C:plasma membrane"/>
    <property type="evidence" value="ECO:0007669"/>
    <property type="project" value="UniProtKB-SubCell"/>
</dbReference>
<feature type="transmembrane region" description="Helical" evidence="8">
    <location>
        <begin position="241"/>
        <end position="263"/>
    </location>
</feature>
<evidence type="ECO:0000256" key="1">
    <source>
        <dbReference type="ARBA" id="ARBA00004429"/>
    </source>
</evidence>
<proteinExistence type="inferred from homology"/>
<evidence type="ECO:0000256" key="7">
    <source>
        <dbReference type="ARBA" id="ARBA00023136"/>
    </source>
</evidence>
<comment type="subcellular location">
    <subcellularLocation>
        <location evidence="1">Cell inner membrane</location>
        <topology evidence="1">Multi-pass membrane protein</topology>
    </subcellularLocation>
    <subcellularLocation>
        <location evidence="8">Cell membrane</location>
        <topology evidence="8">Multi-pass membrane protein</topology>
    </subcellularLocation>
</comment>
<organism evidence="10 11">
    <name type="scientific">Bacillus thermozeamaize</name>
    <dbReference type="NCBI Taxonomy" id="230954"/>
    <lineage>
        <taxon>Bacteria</taxon>
        <taxon>Bacillati</taxon>
        <taxon>Bacillota</taxon>
        <taxon>Bacilli</taxon>
        <taxon>Bacillales</taxon>
        <taxon>Bacillaceae</taxon>
        <taxon>Bacillus</taxon>
    </lineage>
</organism>
<dbReference type="GO" id="GO:0055085">
    <property type="term" value="P:transmembrane transport"/>
    <property type="evidence" value="ECO:0007669"/>
    <property type="project" value="InterPro"/>
</dbReference>
<dbReference type="SUPFAM" id="SSF161098">
    <property type="entry name" value="MetI-like"/>
    <property type="match status" value="1"/>
</dbReference>
<feature type="transmembrane region" description="Helical" evidence="8">
    <location>
        <begin position="76"/>
        <end position="94"/>
    </location>
</feature>
<evidence type="ECO:0000256" key="3">
    <source>
        <dbReference type="ARBA" id="ARBA00022475"/>
    </source>
</evidence>
<accession>A0A1Y3PFC6</accession>
<evidence type="ECO:0000256" key="8">
    <source>
        <dbReference type="RuleBase" id="RU363032"/>
    </source>
</evidence>
<dbReference type="Proteomes" id="UP000196475">
    <property type="component" value="Unassembled WGS sequence"/>
</dbReference>
<feature type="domain" description="ABC transmembrane type-1" evidence="9">
    <location>
        <begin position="72"/>
        <end position="260"/>
    </location>
</feature>
<comment type="caution">
    <text evidence="10">The sequence shown here is derived from an EMBL/GenBank/DDBJ whole genome shotgun (WGS) entry which is preliminary data.</text>
</comment>
<evidence type="ECO:0000256" key="6">
    <source>
        <dbReference type="ARBA" id="ARBA00022989"/>
    </source>
</evidence>
<dbReference type="PANTHER" id="PTHR43357:SF4">
    <property type="entry name" value="INNER MEMBRANE ABC TRANSPORTER PERMEASE PROTEIN YDCV"/>
    <property type="match status" value="1"/>
</dbReference>